<gene>
    <name evidence="1" type="ORF">ILEXP_LOCUS57926</name>
</gene>
<dbReference type="PANTHER" id="PTHR35767:SF11">
    <property type="match status" value="1"/>
</dbReference>
<dbReference type="PANTHER" id="PTHR35767">
    <property type="entry name" value="HAPLESS PROTEIN"/>
    <property type="match status" value="1"/>
</dbReference>
<proteinExistence type="predicted"/>
<accession>A0ABC8V208</accession>
<comment type="caution">
    <text evidence="1">The sequence shown here is derived from an EMBL/GenBank/DDBJ whole genome shotgun (WGS) entry which is preliminary data.</text>
</comment>
<evidence type="ECO:0000313" key="2">
    <source>
        <dbReference type="Proteomes" id="UP001642360"/>
    </source>
</evidence>
<protein>
    <submittedName>
        <fullName evidence="1">Uncharacterized protein</fullName>
    </submittedName>
</protein>
<sequence length="276" mass="31121">MSSEQQNPMELVLSRDKEIGSRNHENGPIAYSFSIRQHVLAAREKDLSLSWPFPERYLYVCLKNGIKNVLPPLEVCDSTTNHLQGEVSSACCQEKRENDACSETNNVEIAGEKCLKVGCDSTCNEAISKVSTQHNNWSFSSESCKHGQNNHLRSNSVLGPLFPRIQLSSNIPCLHPLVDQRTKMVTTPKRLRHKQWKRKGKAKKRYLTDILAVAKRCTLKEVCRVEGLRIDSKKNAENVSDGNIGISMTEDGCKSELDEEQEEKHQVLTKTLSMPI</sequence>
<evidence type="ECO:0000313" key="1">
    <source>
        <dbReference type="EMBL" id="CAK9187382.1"/>
    </source>
</evidence>
<dbReference type="AlphaFoldDB" id="A0ABC8V208"/>
<dbReference type="Proteomes" id="UP001642360">
    <property type="component" value="Unassembled WGS sequence"/>
</dbReference>
<dbReference type="EMBL" id="CAUOFW020009946">
    <property type="protein sequence ID" value="CAK9187382.1"/>
    <property type="molecule type" value="Genomic_DNA"/>
</dbReference>
<reference evidence="1 2" key="1">
    <citation type="submission" date="2024-02" db="EMBL/GenBank/DDBJ databases">
        <authorList>
            <person name="Vignale AGUSTIN F."/>
            <person name="Sosa J E."/>
            <person name="Modenutti C."/>
        </authorList>
    </citation>
    <scope>NUCLEOTIDE SEQUENCE [LARGE SCALE GENOMIC DNA]</scope>
</reference>
<keyword evidence="2" id="KW-1185">Reference proteome</keyword>
<name>A0ABC8V208_9AQUA</name>
<organism evidence="1 2">
    <name type="scientific">Ilex paraguariensis</name>
    <name type="common">yerba mate</name>
    <dbReference type="NCBI Taxonomy" id="185542"/>
    <lineage>
        <taxon>Eukaryota</taxon>
        <taxon>Viridiplantae</taxon>
        <taxon>Streptophyta</taxon>
        <taxon>Embryophyta</taxon>
        <taxon>Tracheophyta</taxon>
        <taxon>Spermatophyta</taxon>
        <taxon>Magnoliopsida</taxon>
        <taxon>eudicotyledons</taxon>
        <taxon>Gunneridae</taxon>
        <taxon>Pentapetalae</taxon>
        <taxon>asterids</taxon>
        <taxon>campanulids</taxon>
        <taxon>Aquifoliales</taxon>
        <taxon>Aquifoliaceae</taxon>
        <taxon>Ilex</taxon>
    </lineage>
</organism>